<dbReference type="EMBL" id="JAAXOO010000006">
    <property type="protein sequence ID" value="NKY35814.1"/>
    <property type="molecule type" value="Genomic_DNA"/>
</dbReference>
<dbReference type="AlphaFoldDB" id="A0A846XQ88"/>
<name>A0A846XQ88_9NOCA</name>
<keyword evidence="2" id="KW-1185">Reference proteome</keyword>
<dbReference type="Pfam" id="PF24716">
    <property type="entry name" value="WapI"/>
    <property type="match status" value="1"/>
</dbReference>
<comment type="caution">
    <text evidence="1">The sequence shown here is derived from an EMBL/GenBank/DDBJ whole genome shotgun (WGS) entry which is preliminary data.</text>
</comment>
<reference evidence="1 2" key="1">
    <citation type="submission" date="2020-04" db="EMBL/GenBank/DDBJ databases">
        <title>MicrobeNet Type strains.</title>
        <authorList>
            <person name="Nicholson A.C."/>
        </authorList>
    </citation>
    <scope>NUCLEOTIDE SEQUENCE [LARGE SCALE GENOMIC DNA]</scope>
    <source>
        <strain evidence="1 2">DSM 45078</strain>
    </source>
</reference>
<sequence length="164" mass="17511">MRLIDSDGYGVELTVAGYQFPDHIDPRIRYSWLVIAGTANSPEGNWSFRWQALTLDDAVELAEWLRRIAAGAAPGGDSPPEPARLGFTEPNLSFTATAAAGAVELRIGLDLEFSPPWNRRVAAGEPTVVTARLGAAELTTAAEDLGAEVGIFLPPGGRLLGRVR</sequence>
<proteinExistence type="predicted"/>
<evidence type="ECO:0000313" key="1">
    <source>
        <dbReference type="EMBL" id="NKY35814.1"/>
    </source>
</evidence>
<gene>
    <name evidence="1" type="ORF">HGA13_22465</name>
</gene>
<evidence type="ECO:0000313" key="2">
    <source>
        <dbReference type="Proteomes" id="UP000565715"/>
    </source>
</evidence>
<dbReference type="RefSeq" id="WP_157112911.1">
    <property type="nucleotide sequence ID" value="NZ_JAAXOO010000006.1"/>
</dbReference>
<dbReference type="InterPro" id="IPR056510">
    <property type="entry name" value="WapI"/>
</dbReference>
<accession>A0A846XQ88</accession>
<dbReference type="Proteomes" id="UP000565715">
    <property type="component" value="Unassembled WGS sequence"/>
</dbReference>
<protein>
    <submittedName>
        <fullName evidence="1">Uncharacterized protein</fullName>
    </submittedName>
</protein>
<organism evidence="1 2">
    <name type="scientific">Nocardia speluncae</name>
    <dbReference type="NCBI Taxonomy" id="419477"/>
    <lineage>
        <taxon>Bacteria</taxon>
        <taxon>Bacillati</taxon>
        <taxon>Actinomycetota</taxon>
        <taxon>Actinomycetes</taxon>
        <taxon>Mycobacteriales</taxon>
        <taxon>Nocardiaceae</taxon>
        <taxon>Nocardia</taxon>
    </lineage>
</organism>